<keyword evidence="2" id="KW-0812">Transmembrane</keyword>
<dbReference type="SUPFAM" id="SSF47413">
    <property type="entry name" value="lambda repressor-like DNA-binding domains"/>
    <property type="match status" value="1"/>
</dbReference>
<dbReference type="Pfam" id="PF13413">
    <property type="entry name" value="HTH_25"/>
    <property type="match status" value="1"/>
</dbReference>
<comment type="caution">
    <text evidence="3">The sequence shown here is derived from an EMBL/GenBank/DDBJ whole genome shotgun (WGS) entry which is preliminary data.</text>
</comment>
<dbReference type="AlphaFoldDB" id="A0A7X1E6U0"/>
<dbReference type="GO" id="GO:0003677">
    <property type="term" value="F:DNA binding"/>
    <property type="evidence" value="ECO:0007669"/>
    <property type="project" value="InterPro"/>
</dbReference>
<proteinExistence type="predicted"/>
<keyword evidence="4" id="KW-1185">Reference proteome</keyword>
<dbReference type="EMBL" id="JACHVC010000005">
    <property type="protein sequence ID" value="MBC2605060.1"/>
    <property type="molecule type" value="Genomic_DNA"/>
</dbReference>
<keyword evidence="2" id="KW-0472">Membrane</keyword>
<dbReference type="CDD" id="cd00093">
    <property type="entry name" value="HTH_XRE"/>
    <property type="match status" value="1"/>
</dbReference>
<keyword evidence="2" id="KW-1133">Transmembrane helix</keyword>
<organism evidence="3 4">
    <name type="scientific">Pelagicoccus albus</name>
    <dbReference type="NCBI Taxonomy" id="415222"/>
    <lineage>
        <taxon>Bacteria</taxon>
        <taxon>Pseudomonadati</taxon>
        <taxon>Verrucomicrobiota</taxon>
        <taxon>Opitutia</taxon>
        <taxon>Puniceicoccales</taxon>
        <taxon>Pelagicoccaceae</taxon>
        <taxon>Pelagicoccus</taxon>
    </lineage>
</organism>
<dbReference type="Gene3D" id="1.10.260.40">
    <property type="entry name" value="lambda repressor-like DNA-binding domains"/>
    <property type="match status" value="1"/>
</dbReference>
<reference evidence="3 4" key="1">
    <citation type="submission" date="2020-07" db="EMBL/GenBank/DDBJ databases">
        <authorList>
            <person name="Feng X."/>
        </authorList>
    </citation>
    <scope>NUCLEOTIDE SEQUENCE [LARGE SCALE GENOMIC DNA]</scope>
    <source>
        <strain evidence="3 4">JCM23202</strain>
    </source>
</reference>
<dbReference type="PANTHER" id="PTHR34475:SF1">
    <property type="entry name" value="CYTOSKELETON PROTEIN RODZ"/>
    <property type="match status" value="1"/>
</dbReference>
<dbReference type="PANTHER" id="PTHR34475">
    <property type="match status" value="1"/>
</dbReference>
<evidence type="ECO:0000256" key="2">
    <source>
        <dbReference type="SAM" id="Phobius"/>
    </source>
</evidence>
<feature type="compositionally biased region" description="Low complexity" evidence="1">
    <location>
        <begin position="190"/>
        <end position="201"/>
    </location>
</feature>
<dbReference type="InterPro" id="IPR050400">
    <property type="entry name" value="Bact_Cytoskel_RodZ"/>
</dbReference>
<dbReference type="RefSeq" id="WP_185658941.1">
    <property type="nucleotide sequence ID" value="NZ_CAWPOO010000005.1"/>
</dbReference>
<evidence type="ECO:0000256" key="1">
    <source>
        <dbReference type="SAM" id="MobiDB-lite"/>
    </source>
</evidence>
<feature type="transmembrane region" description="Helical" evidence="2">
    <location>
        <begin position="145"/>
        <end position="167"/>
    </location>
</feature>
<accession>A0A7X1E6U0</accession>
<dbReference type="Proteomes" id="UP000526501">
    <property type="component" value="Unassembled WGS sequence"/>
</dbReference>
<feature type="region of interest" description="Disordered" evidence="1">
    <location>
        <begin position="181"/>
        <end position="201"/>
    </location>
</feature>
<gene>
    <name evidence="3" type="ORF">H5P27_03295</name>
</gene>
<sequence>MQSIGEKLEEARKRKGVTIREAAEATKIRGDYLNSFENNNFTINVPEIYVRGFLRSYCNFLKVNSEKVITDYNAALLGEAKAAKREHREFFGRMELQQTPLVNEESNSKPQTIDDEKLRREEEVVEKVGLLEKVREKIDSIDKETAIKVGIVAGIALLILLVIIWIFRALTSGGIDDANQGQANPTGLVPAQSQQASPQPAASTAEQETIILIAVGDVRVSVTERNSGRVLLDAHPMVAGQREAISKVGPVKIDYTAGENLQVEIKGTAYGTGKTGVGYSTIP</sequence>
<dbReference type="InterPro" id="IPR001387">
    <property type="entry name" value="Cro/C1-type_HTH"/>
</dbReference>
<evidence type="ECO:0000313" key="4">
    <source>
        <dbReference type="Proteomes" id="UP000526501"/>
    </source>
</evidence>
<dbReference type="InterPro" id="IPR010982">
    <property type="entry name" value="Lambda_DNA-bd_dom_sf"/>
</dbReference>
<name>A0A7X1E6U0_9BACT</name>
<evidence type="ECO:0000313" key="3">
    <source>
        <dbReference type="EMBL" id="MBC2605060.1"/>
    </source>
</evidence>
<protein>
    <submittedName>
        <fullName evidence="3">Helix-turn-helix domain-containing protein</fullName>
    </submittedName>
</protein>